<proteinExistence type="predicted"/>
<dbReference type="Gene3D" id="3.40.190.10">
    <property type="entry name" value="Periplasmic binding protein-like II"/>
    <property type="match status" value="2"/>
</dbReference>
<evidence type="ECO:0000313" key="3">
    <source>
        <dbReference type="Proteomes" id="UP001595791"/>
    </source>
</evidence>
<evidence type="ECO:0000313" key="2">
    <source>
        <dbReference type="EMBL" id="MFC4158343.1"/>
    </source>
</evidence>
<sequence length="257" mass="28107">MKPCWILLALAATAPVAAWAEDKPASIKLCYENEDVYPWILKSGKGLNILHLEAVAKKTGLKLELVGLPWKRCLSELQAGTMDGAFAASYKDDRAVYAAYPMKDGKHDPARRMMFDSYSLYRTKGSNLGWDGSKFSNLSGKIGVQSGYSIIDQLKAAGANLDEGAKAADDNLKKLAGGRVQGVALLTVEADNSLKGNPEFANIEKVSPPLVEKPYYLMLAKPFHAKYPKASEDLWAAVAAVRESPEYKAQEQAFFKK</sequence>
<name>A0ABV8MJP8_9NEIS</name>
<protein>
    <submittedName>
        <fullName evidence="2">Substrate-binding periplasmic protein</fullName>
    </submittedName>
</protein>
<keyword evidence="3" id="KW-1185">Reference proteome</keyword>
<organism evidence="2 3">
    <name type="scientific">Chitinimonas lacunae</name>
    <dbReference type="NCBI Taxonomy" id="1963018"/>
    <lineage>
        <taxon>Bacteria</taxon>
        <taxon>Pseudomonadati</taxon>
        <taxon>Pseudomonadota</taxon>
        <taxon>Betaproteobacteria</taxon>
        <taxon>Neisseriales</taxon>
        <taxon>Chitinibacteraceae</taxon>
        <taxon>Chitinimonas</taxon>
    </lineage>
</organism>
<keyword evidence="1" id="KW-0732">Signal</keyword>
<reference evidence="3" key="1">
    <citation type="journal article" date="2019" name="Int. J. Syst. Evol. Microbiol.">
        <title>The Global Catalogue of Microorganisms (GCM) 10K type strain sequencing project: providing services to taxonomists for standard genome sequencing and annotation.</title>
        <authorList>
            <consortium name="The Broad Institute Genomics Platform"/>
            <consortium name="The Broad Institute Genome Sequencing Center for Infectious Disease"/>
            <person name="Wu L."/>
            <person name="Ma J."/>
        </authorList>
    </citation>
    <scope>NUCLEOTIDE SEQUENCE [LARGE SCALE GENOMIC DNA]</scope>
    <source>
        <strain evidence="3">LMG 29894</strain>
    </source>
</reference>
<gene>
    <name evidence="2" type="ORF">ACFOW7_03115</name>
</gene>
<dbReference type="RefSeq" id="WP_378160911.1">
    <property type="nucleotide sequence ID" value="NZ_JBHSBU010000001.1"/>
</dbReference>
<accession>A0ABV8MJP8</accession>
<evidence type="ECO:0000256" key="1">
    <source>
        <dbReference type="SAM" id="SignalP"/>
    </source>
</evidence>
<comment type="caution">
    <text evidence="2">The sequence shown here is derived from an EMBL/GenBank/DDBJ whole genome shotgun (WGS) entry which is preliminary data.</text>
</comment>
<dbReference type="EMBL" id="JBHSBU010000001">
    <property type="protein sequence ID" value="MFC4158343.1"/>
    <property type="molecule type" value="Genomic_DNA"/>
</dbReference>
<feature type="signal peptide" evidence="1">
    <location>
        <begin position="1"/>
        <end position="20"/>
    </location>
</feature>
<dbReference type="SUPFAM" id="SSF53850">
    <property type="entry name" value="Periplasmic binding protein-like II"/>
    <property type="match status" value="1"/>
</dbReference>
<feature type="chain" id="PRO_5046045301" evidence="1">
    <location>
        <begin position="21"/>
        <end position="257"/>
    </location>
</feature>
<dbReference type="Proteomes" id="UP001595791">
    <property type="component" value="Unassembled WGS sequence"/>
</dbReference>